<dbReference type="GO" id="GO:0050129">
    <property type="term" value="F:N-formylglutamate deformylase activity"/>
    <property type="evidence" value="ECO:0007669"/>
    <property type="project" value="UniProtKB-EC"/>
</dbReference>
<keyword evidence="1" id="KW-0378">Hydrolase</keyword>
<dbReference type="SUPFAM" id="SSF53187">
    <property type="entry name" value="Zn-dependent exopeptidases"/>
    <property type="match status" value="1"/>
</dbReference>
<dbReference type="RefSeq" id="WP_160593583.1">
    <property type="nucleotide sequence ID" value="NZ_CP047895.1"/>
</dbReference>
<dbReference type="AlphaFoldDB" id="A0A7Z2NY48"/>
<protein>
    <submittedName>
        <fullName evidence="1">N-formylglutamate deformylase</fullName>
        <ecNumber evidence="1">3.5.1.68</ecNumber>
    </submittedName>
</protein>
<dbReference type="EMBL" id="CP047895">
    <property type="protein sequence ID" value="QHL91547.1"/>
    <property type="molecule type" value="Genomic_DNA"/>
</dbReference>
<sequence>MPGWLAVTRGDGPLIVSIPHAGTAIPAGIAARLHDPAGALGDTDWHVDRLYRFAAGLGATVIRTRRSRVAIDVNRDPTGVSLYPGQATTGLCPVTDFAGRPLYRAGCEPGAAEIARRRALWFDPYHAALDAEIARLRARHAAVVVYDAHSIRSELPWLFDGRLPCFNIGTNGGASCDPALAAAISGLCGPDQVLNGRFKGGWITRRLGRPGDGVHAVQMELAQRAYLDEATGRIDPARMAGVQPVLRAILTQCLDFAKGQS</sequence>
<dbReference type="NCBIfam" id="TIGR02017">
    <property type="entry name" value="hutG_amidohyd"/>
    <property type="match status" value="1"/>
</dbReference>
<dbReference type="Proteomes" id="UP000464468">
    <property type="component" value="Chromosome"/>
</dbReference>
<name>A0A7Z2NY48_9SPHN</name>
<accession>A0A7Z2NY48</accession>
<dbReference type="InterPro" id="IPR007709">
    <property type="entry name" value="N-FG_amidohydro"/>
</dbReference>
<dbReference type="KEGG" id="schy:GVO57_12980"/>
<evidence type="ECO:0000313" key="1">
    <source>
        <dbReference type="EMBL" id="QHL91547.1"/>
    </source>
</evidence>
<dbReference type="Gene3D" id="3.40.630.40">
    <property type="entry name" value="Zn-dependent exopeptidases"/>
    <property type="match status" value="1"/>
</dbReference>
<dbReference type="InterPro" id="IPR010247">
    <property type="entry name" value="HutG_amidohyd"/>
</dbReference>
<keyword evidence="2" id="KW-1185">Reference proteome</keyword>
<reference evidence="1 2" key="1">
    <citation type="submission" date="2020-01" db="EMBL/GenBank/DDBJ databases">
        <title>Sphingomonas sp. C33 whole genome sequece.</title>
        <authorList>
            <person name="Park C."/>
        </authorList>
    </citation>
    <scope>NUCLEOTIDE SEQUENCE [LARGE SCALE GENOMIC DNA]</scope>
    <source>
        <strain evidence="1 2">C33</strain>
    </source>
</reference>
<dbReference type="Pfam" id="PF05013">
    <property type="entry name" value="FGase"/>
    <property type="match status" value="1"/>
</dbReference>
<gene>
    <name evidence="1" type="primary">hutG</name>
    <name evidence="1" type="ORF">GVO57_12980</name>
</gene>
<evidence type="ECO:0000313" key="2">
    <source>
        <dbReference type="Proteomes" id="UP000464468"/>
    </source>
</evidence>
<dbReference type="EC" id="3.5.1.68" evidence="1"/>
<organism evidence="1 2">
    <name type="scientific">Sphingomonas changnyeongensis</name>
    <dbReference type="NCBI Taxonomy" id="2698679"/>
    <lineage>
        <taxon>Bacteria</taxon>
        <taxon>Pseudomonadati</taxon>
        <taxon>Pseudomonadota</taxon>
        <taxon>Alphaproteobacteria</taxon>
        <taxon>Sphingomonadales</taxon>
        <taxon>Sphingomonadaceae</taxon>
        <taxon>Sphingomonas</taxon>
    </lineage>
</organism>
<proteinExistence type="predicted"/>